<sequence>MDDVNFTDGGRSEFFETDCDDRVHRRSSSTIADTLDLAVCRPATAVQSRPLERLSGRWTFRSMPQDVNLTAYGRQFSGEWPSFRVEMECDVGDATTAAKDLVDEETTQTPDDGIRSLAGADAKDLTAPSRRPNMFVRQCVAYAGRVFTWDFYRTVCLYFLPIVRFRNRRNRR</sequence>
<reference evidence="1" key="1">
    <citation type="submission" date="2018-04" db="EMBL/GenBank/DDBJ databases">
        <title>Transcriptome of Schizaphis graminum biotype I.</title>
        <authorList>
            <person name="Scully E.D."/>
            <person name="Geib S.M."/>
            <person name="Palmer N.A."/>
            <person name="Koch K."/>
            <person name="Bradshaw J."/>
            <person name="Heng-Moss T."/>
            <person name="Sarath G."/>
        </authorList>
    </citation>
    <scope>NUCLEOTIDE SEQUENCE</scope>
</reference>
<evidence type="ECO:0000313" key="1">
    <source>
        <dbReference type="EMBL" id="MBY30407.1"/>
    </source>
</evidence>
<gene>
    <name evidence="1" type="ORF">g.64022</name>
</gene>
<accession>A0A2S2PM03</accession>
<proteinExistence type="predicted"/>
<dbReference type="AlphaFoldDB" id="A0A2S2PM03"/>
<protein>
    <submittedName>
        <fullName evidence="1">Uncharacterized protein</fullName>
    </submittedName>
</protein>
<name>A0A2S2PM03_SCHGA</name>
<organism evidence="1">
    <name type="scientific">Schizaphis graminum</name>
    <name type="common">Green bug aphid</name>
    <dbReference type="NCBI Taxonomy" id="13262"/>
    <lineage>
        <taxon>Eukaryota</taxon>
        <taxon>Metazoa</taxon>
        <taxon>Ecdysozoa</taxon>
        <taxon>Arthropoda</taxon>
        <taxon>Hexapoda</taxon>
        <taxon>Insecta</taxon>
        <taxon>Pterygota</taxon>
        <taxon>Neoptera</taxon>
        <taxon>Paraneoptera</taxon>
        <taxon>Hemiptera</taxon>
        <taxon>Sternorrhyncha</taxon>
        <taxon>Aphidomorpha</taxon>
        <taxon>Aphidoidea</taxon>
        <taxon>Aphididae</taxon>
        <taxon>Aphidini</taxon>
        <taxon>Schizaphis</taxon>
    </lineage>
</organism>
<dbReference type="EMBL" id="GGMR01017788">
    <property type="protein sequence ID" value="MBY30407.1"/>
    <property type="molecule type" value="Transcribed_RNA"/>
</dbReference>